<evidence type="ECO:0000313" key="4">
    <source>
        <dbReference type="Proteomes" id="UP000292886"/>
    </source>
</evidence>
<dbReference type="AlphaFoldDB" id="A0A4P6YW71"/>
<keyword evidence="2" id="KW-1133">Transmembrane helix</keyword>
<keyword evidence="2" id="KW-0472">Membrane</keyword>
<keyword evidence="4" id="KW-1185">Reference proteome</keyword>
<feature type="region of interest" description="Disordered" evidence="1">
    <location>
        <begin position="177"/>
        <end position="205"/>
    </location>
</feature>
<sequence length="369" mass="39075">MGKFIGTIIVVIIVTAFLYVPYCLIHDKWLKRTKRGVASKIYFGFIGLIALLSLVASLSGNSSSKSADSQSTAKTSNILKIKSGDKDTDVEEPVKGSGEYATFIPNSRKMTILVKGKVGSNLFPHSNVTVSKQSADANGWYKISGTLGKSDVRTEITLNSETTIIFTTKAQSEAAASSVMKSAEPKKAAPKKAEPKKETKSELNGKATTLSTGIWEVGRDLEPGRYKITAVSGSGNLSDSEGLINAILGSVADPSMGQVDSVTSYLVKGDKLKVEGIPSIKLIPVASNPSATVLGSGNYLVGTDIMPGRYTLTALQGSGNVQTDDGEVNEIMGTTEDSELGQVKTVTTELEKGQVLTIEGVNQLQIEEN</sequence>
<dbReference type="KEGG" id="wei:EQG49_11405"/>
<dbReference type="OrthoDB" id="1650483at2"/>
<evidence type="ECO:0000256" key="1">
    <source>
        <dbReference type="SAM" id="MobiDB-lite"/>
    </source>
</evidence>
<feature type="transmembrane region" description="Helical" evidence="2">
    <location>
        <begin position="6"/>
        <end position="25"/>
    </location>
</feature>
<gene>
    <name evidence="3" type="ORF">EQG49_11405</name>
</gene>
<keyword evidence="2" id="KW-0812">Transmembrane</keyword>
<organism evidence="3 4">
    <name type="scientific">Periweissella cryptocerci</name>
    <dbReference type="NCBI Taxonomy" id="2506420"/>
    <lineage>
        <taxon>Bacteria</taxon>
        <taxon>Bacillati</taxon>
        <taxon>Bacillota</taxon>
        <taxon>Bacilli</taxon>
        <taxon>Lactobacillales</taxon>
        <taxon>Lactobacillaceae</taxon>
        <taxon>Periweissella</taxon>
    </lineage>
</organism>
<name>A0A4P6YW71_9LACO</name>
<feature type="transmembrane region" description="Helical" evidence="2">
    <location>
        <begin position="37"/>
        <end position="58"/>
    </location>
</feature>
<reference evidence="4" key="1">
    <citation type="submission" date="2019-03" db="EMBL/GenBank/DDBJ databases">
        <title>Weissella sp. 26KH-42 Genome sequencing.</title>
        <authorList>
            <person name="Heo J."/>
            <person name="Kim S.-J."/>
            <person name="Kim J.-S."/>
            <person name="Hong S.-B."/>
            <person name="Kwon S.-W."/>
        </authorList>
    </citation>
    <scope>NUCLEOTIDE SEQUENCE [LARGE SCALE GENOMIC DNA]</scope>
    <source>
        <strain evidence="4">26KH-42</strain>
    </source>
</reference>
<feature type="compositionally biased region" description="Basic and acidic residues" evidence="1">
    <location>
        <begin position="183"/>
        <end position="203"/>
    </location>
</feature>
<dbReference type="Proteomes" id="UP000292886">
    <property type="component" value="Chromosome"/>
</dbReference>
<proteinExistence type="predicted"/>
<dbReference type="RefSeq" id="WP_133364090.1">
    <property type="nucleotide sequence ID" value="NZ_CP037940.1"/>
</dbReference>
<dbReference type="EMBL" id="CP037940">
    <property type="protein sequence ID" value="QBO37013.1"/>
    <property type="molecule type" value="Genomic_DNA"/>
</dbReference>
<protein>
    <submittedName>
        <fullName evidence="3">Uncharacterized protein</fullName>
    </submittedName>
</protein>
<accession>A0A4P6YW71</accession>
<evidence type="ECO:0000313" key="3">
    <source>
        <dbReference type="EMBL" id="QBO37013.1"/>
    </source>
</evidence>
<evidence type="ECO:0000256" key="2">
    <source>
        <dbReference type="SAM" id="Phobius"/>
    </source>
</evidence>